<dbReference type="eggNOG" id="ENOG502ZNB6">
    <property type="taxonomic scope" value="Bacteria"/>
</dbReference>
<comment type="caution">
    <text evidence="1">The sequence shown here is derived from an EMBL/GenBank/DDBJ whole genome shotgun (WGS) entry which is preliminary data.</text>
</comment>
<name>A0A085AST1_9ENTR</name>
<evidence type="ECO:0000313" key="2">
    <source>
        <dbReference type="Proteomes" id="UP000028630"/>
    </source>
</evidence>
<proteinExistence type="predicted"/>
<gene>
    <name evidence="1" type="ORF">GTGU_00004</name>
</gene>
<dbReference type="AlphaFoldDB" id="A0A085AST1"/>
<accession>A0A085AST1</accession>
<reference evidence="2" key="1">
    <citation type="submission" date="2014-05" db="EMBL/GenBank/DDBJ databases">
        <title>ATOL: Assembling a taxonomically balanced genome-scale reconstruction of the evolutionary history of the Enterobacteriaceae.</title>
        <authorList>
            <person name="Plunkett G. III"/>
            <person name="Neeno-Eckwall E.C."/>
            <person name="Glasner J.D."/>
            <person name="Perna N.T."/>
        </authorList>
    </citation>
    <scope>NUCLEOTIDE SEQUENCE [LARGE SCALE GENOMIC DNA]</scope>
    <source>
        <strain evidence="2">ATCC 49490</strain>
    </source>
</reference>
<dbReference type="EMBL" id="JMTB01000002">
    <property type="protein sequence ID" value="KFC13276.1"/>
    <property type="molecule type" value="Genomic_DNA"/>
</dbReference>
<protein>
    <submittedName>
        <fullName evidence="1">Uncharacterized protein</fullName>
    </submittedName>
</protein>
<sequence>MCLLSEPHPDRSPGLIPAAIPDARLLVDRSCVLVKTMLDRPDEAAPNFVLLQMLYEQLQQLHDIFEDSERQQLKPGTSP</sequence>
<dbReference type="OrthoDB" id="6637744at2"/>
<evidence type="ECO:0000313" key="1">
    <source>
        <dbReference type="EMBL" id="KFC13276.1"/>
    </source>
</evidence>
<organism evidence="1 2">
    <name type="scientific">Trabulsiella guamensis ATCC 49490</name>
    <dbReference type="NCBI Taxonomy" id="1005994"/>
    <lineage>
        <taxon>Bacteria</taxon>
        <taxon>Pseudomonadati</taxon>
        <taxon>Pseudomonadota</taxon>
        <taxon>Gammaproteobacteria</taxon>
        <taxon>Enterobacterales</taxon>
        <taxon>Enterobacteriaceae</taxon>
        <taxon>Trabulsiella</taxon>
    </lineage>
</organism>
<keyword evidence="2" id="KW-1185">Reference proteome</keyword>
<dbReference type="Proteomes" id="UP000028630">
    <property type="component" value="Unassembled WGS sequence"/>
</dbReference>